<dbReference type="KEGG" id="snan:I6N98_01265"/>
<evidence type="ECO:0000256" key="1">
    <source>
        <dbReference type="ARBA" id="ARBA00001849"/>
    </source>
</evidence>
<dbReference type="Gene3D" id="2.40.50.140">
    <property type="entry name" value="Nucleic acid-binding proteins"/>
    <property type="match status" value="2"/>
</dbReference>
<dbReference type="AlphaFoldDB" id="A0A7T4R162"/>
<dbReference type="EC" id="3.1.13.1" evidence="3"/>
<dbReference type="Proteomes" id="UP000596063">
    <property type="component" value="Chromosome"/>
</dbReference>
<evidence type="ECO:0000256" key="7">
    <source>
        <dbReference type="ARBA" id="ARBA00022839"/>
    </source>
</evidence>
<dbReference type="GO" id="GO:0006402">
    <property type="term" value="P:mRNA catabolic process"/>
    <property type="evidence" value="ECO:0007669"/>
    <property type="project" value="TreeGrafter"/>
</dbReference>
<keyword evidence="5" id="KW-0540">Nuclease</keyword>
<evidence type="ECO:0000256" key="3">
    <source>
        <dbReference type="ARBA" id="ARBA00012163"/>
    </source>
</evidence>
<dbReference type="SMART" id="SM00955">
    <property type="entry name" value="RNB"/>
    <property type="match status" value="1"/>
</dbReference>
<dbReference type="RefSeq" id="WP_198570025.1">
    <property type="nucleotide sequence ID" value="NZ_CP066167.1"/>
</dbReference>
<reference evidence="10 11" key="1">
    <citation type="submission" date="2020-12" db="EMBL/GenBank/DDBJ databases">
        <authorList>
            <person name="Shan Y."/>
        </authorList>
    </citation>
    <scope>NUCLEOTIDE SEQUENCE [LARGE SCALE GENOMIC DNA]</scope>
    <source>
        <strain evidence="11">csc3.9</strain>
    </source>
</reference>
<dbReference type="GO" id="GO:0005829">
    <property type="term" value="C:cytosol"/>
    <property type="evidence" value="ECO:0007669"/>
    <property type="project" value="TreeGrafter"/>
</dbReference>
<evidence type="ECO:0000256" key="6">
    <source>
        <dbReference type="ARBA" id="ARBA00022801"/>
    </source>
</evidence>
<organism evidence="10 11">
    <name type="scientific">Spongiibacter nanhainus</name>
    <dbReference type="NCBI Taxonomy" id="2794344"/>
    <lineage>
        <taxon>Bacteria</taxon>
        <taxon>Pseudomonadati</taxon>
        <taxon>Pseudomonadota</taxon>
        <taxon>Gammaproteobacteria</taxon>
        <taxon>Cellvibrionales</taxon>
        <taxon>Spongiibacteraceae</taxon>
        <taxon>Spongiibacter</taxon>
    </lineage>
</organism>
<dbReference type="GO" id="GO:0008859">
    <property type="term" value="F:exoribonuclease II activity"/>
    <property type="evidence" value="ECO:0007669"/>
    <property type="project" value="UniProtKB-EC"/>
</dbReference>
<dbReference type="InterPro" id="IPR013223">
    <property type="entry name" value="RNase_B_OB_dom"/>
</dbReference>
<evidence type="ECO:0000256" key="5">
    <source>
        <dbReference type="ARBA" id="ARBA00022722"/>
    </source>
</evidence>
<dbReference type="InterPro" id="IPR050180">
    <property type="entry name" value="RNR_Ribonuclease"/>
</dbReference>
<keyword evidence="8" id="KW-0694">RNA-binding</keyword>
<dbReference type="InterPro" id="IPR022966">
    <property type="entry name" value="RNase_II/R_CS"/>
</dbReference>
<evidence type="ECO:0000313" key="11">
    <source>
        <dbReference type="Proteomes" id="UP000596063"/>
    </source>
</evidence>
<dbReference type="InterPro" id="IPR012340">
    <property type="entry name" value="NA-bd_OB-fold"/>
</dbReference>
<dbReference type="PANTHER" id="PTHR23355:SF37">
    <property type="entry name" value="EXORIBONUCLEASE 2"/>
    <property type="match status" value="1"/>
</dbReference>
<evidence type="ECO:0000259" key="9">
    <source>
        <dbReference type="PROSITE" id="PS50126"/>
    </source>
</evidence>
<keyword evidence="6" id="KW-0378">Hydrolase</keyword>
<dbReference type="SUPFAM" id="SSF50249">
    <property type="entry name" value="Nucleic acid-binding proteins"/>
    <property type="match status" value="3"/>
</dbReference>
<evidence type="ECO:0000256" key="2">
    <source>
        <dbReference type="ARBA" id="ARBA00004496"/>
    </source>
</evidence>
<sequence>MLDQDSLSQLKQLKTNIIESKDRGEGEVRGSQRRFGFVKLDDGRDVFLAPDEMQRVFPGDRVRINVITDDKGKFKAELEKLIDSPLGIFTGRYVIRGQGHFVEPDLPRFNKLLFIPPSQRKKAKPGDLLQVKVTRHPFRDGKSQVNIIDNIGQPDEAGIEGRYTISKFELPRQWPNDDIPEQDSRAEAREDLRDLPLVTIDSADTRDVDDALWAAPEGDGWQLVIAVADPGAYIAPGSPLDLAARARANTVYLPGCAQPMLPEAITQDRCSLLPDVDRAAIVCRLKVSAEGEISDIQFSEALIRSHAKLSYQQVQQHLDGSDTLDHDALGHLKAAADALKAYRRQHYLIMPEQPDFRYELDDNKRICAIARVDRNDAHRLVEECMLAANRAAAQWLGDSPALYNSHPGLREDRYDSVNKVIASELPALAGTDITSLEGYQALIKAAETTDSTLPLQSIFARMLRPGELSTSPKPHFGLGLERYSTFTSPLRKYSDLLVQRCIRAKLQGEQPALPDDETIAALQEQLRHSRQASRQLEQWLQYQYLAGQDKDAVYQGRIAHMNGGGFTVELNDTGISGFVEARSIPEKLSFDADTLRLFNAEKNYQLEQAVNVKVAEIDPFQRRLIFTLLEPEQAPMETETEKAQGES</sequence>
<dbReference type="Pfam" id="PF17876">
    <property type="entry name" value="CSD2"/>
    <property type="match status" value="1"/>
</dbReference>
<dbReference type="InterPro" id="IPR003029">
    <property type="entry name" value="S1_domain"/>
</dbReference>
<protein>
    <recommendedName>
        <fullName evidence="3">exoribonuclease II</fullName>
        <ecNumber evidence="3">3.1.13.1</ecNumber>
    </recommendedName>
</protein>
<dbReference type="InterPro" id="IPR040476">
    <property type="entry name" value="CSD2"/>
</dbReference>
<gene>
    <name evidence="10" type="ORF">I6N98_01265</name>
</gene>
<evidence type="ECO:0000313" key="10">
    <source>
        <dbReference type="EMBL" id="QQD18534.1"/>
    </source>
</evidence>
<dbReference type="PROSITE" id="PS50126">
    <property type="entry name" value="S1"/>
    <property type="match status" value="1"/>
</dbReference>
<evidence type="ECO:0000256" key="8">
    <source>
        <dbReference type="ARBA" id="ARBA00022884"/>
    </source>
</evidence>
<comment type="subcellular location">
    <subcellularLocation>
        <location evidence="2">Cytoplasm</location>
    </subcellularLocation>
</comment>
<dbReference type="InterPro" id="IPR001900">
    <property type="entry name" value="RNase_II/R"/>
</dbReference>
<dbReference type="EMBL" id="CP066167">
    <property type="protein sequence ID" value="QQD18534.1"/>
    <property type="molecule type" value="Genomic_DNA"/>
</dbReference>
<dbReference type="Pfam" id="PF00773">
    <property type="entry name" value="RNB"/>
    <property type="match status" value="1"/>
</dbReference>
<dbReference type="NCBIfam" id="TIGR00358">
    <property type="entry name" value="3_prime_RNase"/>
    <property type="match status" value="1"/>
</dbReference>
<accession>A0A7T4R162</accession>
<keyword evidence="7" id="KW-0269">Exonuclease</keyword>
<proteinExistence type="predicted"/>
<dbReference type="CDD" id="cd00164">
    <property type="entry name" value="S1_like"/>
    <property type="match status" value="1"/>
</dbReference>
<feature type="domain" description="S1 motif" evidence="9">
    <location>
        <begin position="551"/>
        <end position="629"/>
    </location>
</feature>
<dbReference type="Pfam" id="PF00575">
    <property type="entry name" value="S1"/>
    <property type="match status" value="1"/>
</dbReference>
<dbReference type="PANTHER" id="PTHR23355">
    <property type="entry name" value="RIBONUCLEASE"/>
    <property type="match status" value="1"/>
</dbReference>
<evidence type="ECO:0000256" key="4">
    <source>
        <dbReference type="ARBA" id="ARBA00022490"/>
    </source>
</evidence>
<keyword evidence="11" id="KW-1185">Reference proteome</keyword>
<dbReference type="InterPro" id="IPR004476">
    <property type="entry name" value="RNase_II/RNase_R"/>
</dbReference>
<comment type="catalytic activity">
    <reaction evidence="1">
        <text>Exonucleolytic cleavage in the 3'- to 5'-direction to yield nucleoside 5'-phosphates.</text>
        <dbReference type="EC" id="3.1.13.1"/>
    </reaction>
</comment>
<keyword evidence="4" id="KW-0963">Cytoplasm</keyword>
<name>A0A7T4R162_9GAMM</name>
<dbReference type="GO" id="GO:0003723">
    <property type="term" value="F:RNA binding"/>
    <property type="evidence" value="ECO:0007669"/>
    <property type="project" value="UniProtKB-KW"/>
</dbReference>
<dbReference type="SMART" id="SM00316">
    <property type="entry name" value="S1"/>
    <property type="match status" value="2"/>
</dbReference>
<dbReference type="Pfam" id="PF08206">
    <property type="entry name" value="OB_RNB"/>
    <property type="match status" value="1"/>
</dbReference>
<dbReference type="PROSITE" id="PS01175">
    <property type="entry name" value="RIBONUCLEASE_II"/>
    <property type="match status" value="1"/>
</dbReference>